<accession>A0A6G9Z9X3</accession>
<gene>
    <name evidence="2" type="ORF">F6W96_31575</name>
</gene>
<evidence type="ECO:0000256" key="1">
    <source>
        <dbReference type="SAM" id="MobiDB-lite"/>
    </source>
</evidence>
<reference evidence="2 3" key="1">
    <citation type="journal article" date="2019" name="ACS Chem. Biol.">
        <title>Identification and Mobilization of a Cryptic Antibiotic Biosynthesis Gene Locus from a Human-Pathogenic Nocardia Isolate.</title>
        <authorList>
            <person name="Herisse M."/>
            <person name="Ishida K."/>
            <person name="Porter J.L."/>
            <person name="Howden B."/>
            <person name="Hertweck C."/>
            <person name="Stinear T.P."/>
            <person name="Pidot S.J."/>
        </authorList>
    </citation>
    <scope>NUCLEOTIDE SEQUENCE [LARGE SCALE GENOMIC DNA]</scope>
    <source>
        <strain evidence="2 3">AUSMDU00012715</strain>
    </source>
</reference>
<feature type="compositionally biased region" description="Basic and acidic residues" evidence="1">
    <location>
        <begin position="67"/>
        <end position="82"/>
    </location>
</feature>
<sequence length="89" mass="10193">MPSSLWWLNFYMSDYALWLTPEETIALREELREVLARYRQESPETAADTPEGAERVNLVMHILPELDVRADSEARTGPRKASEPMGEGD</sequence>
<protein>
    <submittedName>
        <fullName evidence="2">Uncharacterized protein</fullName>
    </submittedName>
</protein>
<evidence type="ECO:0000313" key="3">
    <source>
        <dbReference type="Proteomes" id="UP000500953"/>
    </source>
</evidence>
<organism evidence="2 3">
    <name type="scientific">Nocardia terpenica</name>
    <dbReference type="NCBI Taxonomy" id="455432"/>
    <lineage>
        <taxon>Bacteria</taxon>
        <taxon>Bacillati</taxon>
        <taxon>Actinomycetota</taxon>
        <taxon>Actinomycetes</taxon>
        <taxon>Mycobacteriales</taxon>
        <taxon>Nocardiaceae</taxon>
        <taxon>Nocardia</taxon>
    </lineage>
</organism>
<name>A0A6G9Z9X3_9NOCA</name>
<feature type="region of interest" description="Disordered" evidence="1">
    <location>
        <begin position="67"/>
        <end position="89"/>
    </location>
</feature>
<dbReference type="Proteomes" id="UP000500953">
    <property type="component" value="Chromosome"/>
</dbReference>
<dbReference type="AlphaFoldDB" id="A0A6G9Z9X3"/>
<dbReference type="EMBL" id="CP046173">
    <property type="protein sequence ID" value="QIS22210.1"/>
    <property type="molecule type" value="Genomic_DNA"/>
</dbReference>
<evidence type="ECO:0000313" key="2">
    <source>
        <dbReference type="EMBL" id="QIS22210.1"/>
    </source>
</evidence>
<proteinExistence type="predicted"/>